<dbReference type="PANTHER" id="PTHR43133">
    <property type="entry name" value="RNA POLYMERASE ECF-TYPE SIGMA FACTO"/>
    <property type="match status" value="1"/>
</dbReference>
<proteinExistence type="inferred from homology"/>
<dbReference type="Proteomes" id="UP000294743">
    <property type="component" value="Unassembled WGS sequence"/>
</dbReference>
<sequence>MNEKRIIKKIRKGDQESLNQFIEFLYPQVYRFVYRKLQGDAECADITQETFIRFISNITTYKVQEKVIHYLYRIASNLCIDYWRKQERMMFHELEVERIEDTNIQPHESILKKLESEELLKCIAKLPSFQQDVILLRYFEQLNFREIAAVLEVNENTIKSRHKLALHRLEIIMKGDKSNEKRNHNSKRKDARNKDCLH</sequence>
<feature type="region of interest" description="Disordered" evidence="5">
    <location>
        <begin position="176"/>
        <end position="198"/>
    </location>
</feature>
<dbReference type="InterPro" id="IPR013249">
    <property type="entry name" value="RNA_pol_sigma70_r4_t2"/>
</dbReference>
<keyword evidence="3" id="KW-0731">Sigma factor</keyword>
<evidence type="ECO:0000313" key="9">
    <source>
        <dbReference type="Proteomes" id="UP000294743"/>
    </source>
</evidence>
<feature type="domain" description="RNA polymerase sigma factor 70 region 4 type 2" evidence="7">
    <location>
        <begin position="117"/>
        <end position="168"/>
    </location>
</feature>
<dbReference type="Gene3D" id="1.10.10.10">
    <property type="entry name" value="Winged helix-like DNA-binding domain superfamily/Winged helix DNA-binding domain"/>
    <property type="match status" value="1"/>
</dbReference>
<reference evidence="8 9" key="1">
    <citation type="submission" date="2019-03" db="EMBL/GenBank/DDBJ databases">
        <title>Genomic Encyclopedia of Type Strains, Phase IV (KMG-IV): sequencing the most valuable type-strain genomes for metagenomic binning, comparative biology and taxonomic classification.</title>
        <authorList>
            <person name="Goeker M."/>
        </authorList>
    </citation>
    <scope>NUCLEOTIDE SEQUENCE [LARGE SCALE GENOMIC DNA]</scope>
    <source>
        <strain evidence="8 9">DSM 28867</strain>
    </source>
</reference>
<evidence type="ECO:0000256" key="3">
    <source>
        <dbReference type="ARBA" id="ARBA00023082"/>
    </source>
</evidence>
<dbReference type="PANTHER" id="PTHR43133:SF51">
    <property type="entry name" value="RNA POLYMERASE SIGMA FACTOR"/>
    <property type="match status" value="1"/>
</dbReference>
<evidence type="ECO:0000256" key="2">
    <source>
        <dbReference type="ARBA" id="ARBA00023015"/>
    </source>
</evidence>
<keyword evidence="9" id="KW-1185">Reference proteome</keyword>
<keyword evidence="2" id="KW-0805">Transcription regulation</keyword>
<dbReference type="CDD" id="cd06171">
    <property type="entry name" value="Sigma70_r4"/>
    <property type="match status" value="1"/>
</dbReference>
<evidence type="ECO:0000256" key="1">
    <source>
        <dbReference type="ARBA" id="ARBA00010641"/>
    </source>
</evidence>
<dbReference type="InterPro" id="IPR013324">
    <property type="entry name" value="RNA_pol_sigma_r3/r4-like"/>
</dbReference>
<dbReference type="InterPro" id="IPR014284">
    <property type="entry name" value="RNA_pol_sigma-70_dom"/>
</dbReference>
<dbReference type="InterPro" id="IPR039425">
    <property type="entry name" value="RNA_pol_sigma-70-like"/>
</dbReference>
<accession>A0A4R8AA72</accession>
<dbReference type="InterPro" id="IPR036388">
    <property type="entry name" value="WH-like_DNA-bd_sf"/>
</dbReference>
<dbReference type="InterPro" id="IPR013325">
    <property type="entry name" value="RNA_pol_sigma_r2"/>
</dbReference>
<dbReference type="OrthoDB" id="1692185at2"/>
<dbReference type="RefSeq" id="WP_134168202.1">
    <property type="nucleotide sequence ID" value="NZ_SODD01000005.1"/>
</dbReference>
<dbReference type="GO" id="GO:0016987">
    <property type="term" value="F:sigma factor activity"/>
    <property type="evidence" value="ECO:0007669"/>
    <property type="project" value="UniProtKB-KW"/>
</dbReference>
<dbReference type="SUPFAM" id="SSF88659">
    <property type="entry name" value="Sigma3 and sigma4 domains of RNA polymerase sigma factors"/>
    <property type="match status" value="1"/>
</dbReference>
<comment type="caution">
    <text evidence="8">The sequence shown here is derived from an EMBL/GenBank/DDBJ whole genome shotgun (WGS) entry which is preliminary data.</text>
</comment>
<organism evidence="8 9">
    <name type="scientific">Breznakia blatticola</name>
    <dbReference type="NCBI Taxonomy" id="1754012"/>
    <lineage>
        <taxon>Bacteria</taxon>
        <taxon>Bacillati</taxon>
        <taxon>Bacillota</taxon>
        <taxon>Erysipelotrichia</taxon>
        <taxon>Erysipelotrichales</taxon>
        <taxon>Erysipelotrichaceae</taxon>
        <taxon>Breznakia</taxon>
    </lineage>
</organism>
<dbReference type="SUPFAM" id="SSF88946">
    <property type="entry name" value="Sigma2 domain of RNA polymerase sigma factors"/>
    <property type="match status" value="1"/>
</dbReference>
<evidence type="ECO:0000259" key="7">
    <source>
        <dbReference type="Pfam" id="PF08281"/>
    </source>
</evidence>
<name>A0A4R8AA72_9FIRM</name>
<keyword evidence="4" id="KW-0804">Transcription</keyword>
<dbReference type="GO" id="GO:0006352">
    <property type="term" value="P:DNA-templated transcription initiation"/>
    <property type="evidence" value="ECO:0007669"/>
    <property type="project" value="InterPro"/>
</dbReference>
<dbReference type="Pfam" id="PF08281">
    <property type="entry name" value="Sigma70_r4_2"/>
    <property type="match status" value="1"/>
</dbReference>
<dbReference type="EMBL" id="SODD01000005">
    <property type="protein sequence ID" value="TDW25300.1"/>
    <property type="molecule type" value="Genomic_DNA"/>
</dbReference>
<protein>
    <submittedName>
        <fullName evidence="8">RNA polymerase sigma-70 factor (ECF subfamily)</fullName>
    </submittedName>
</protein>
<gene>
    <name evidence="8" type="ORF">EDD63_10532</name>
</gene>
<dbReference type="GO" id="GO:0003677">
    <property type="term" value="F:DNA binding"/>
    <property type="evidence" value="ECO:0007669"/>
    <property type="project" value="InterPro"/>
</dbReference>
<dbReference type="Pfam" id="PF04542">
    <property type="entry name" value="Sigma70_r2"/>
    <property type="match status" value="1"/>
</dbReference>
<dbReference type="InterPro" id="IPR007627">
    <property type="entry name" value="RNA_pol_sigma70_r2"/>
</dbReference>
<dbReference type="Gene3D" id="1.10.1740.10">
    <property type="match status" value="1"/>
</dbReference>
<evidence type="ECO:0000256" key="4">
    <source>
        <dbReference type="ARBA" id="ARBA00023163"/>
    </source>
</evidence>
<evidence type="ECO:0000313" key="8">
    <source>
        <dbReference type="EMBL" id="TDW25300.1"/>
    </source>
</evidence>
<dbReference type="AlphaFoldDB" id="A0A4R8AA72"/>
<feature type="domain" description="RNA polymerase sigma-70 region 2" evidence="6">
    <location>
        <begin position="25"/>
        <end position="88"/>
    </location>
</feature>
<dbReference type="NCBIfam" id="TIGR02937">
    <property type="entry name" value="sigma70-ECF"/>
    <property type="match status" value="1"/>
</dbReference>
<evidence type="ECO:0000259" key="6">
    <source>
        <dbReference type="Pfam" id="PF04542"/>
    </source>
</evidence>
<evidence type="ECO:0000256" key="5">
    <source>
        <dbReference type="SAM" id="MobiDB-lite"/>
    </source>
</evidence>
<comment type="similarity">
    <text evidence="1">Belongs to the sigma-70 factor family. ECF subfamily.</text>
</comment>